<evidence type="ECO:0000313" key="9">
    <source>
        <dbReference type="EMBL" id="QZN99364.1"/>
    </source>
</evidence>
<reference evidence="9" key="1">
    <citation type="submission" date="2021-08" db="EMBL/GenBank/DDBJ databases">
        <authorList>
            <person name="Zhang H."/>
            <person name="Xu M."/>
            <person name="Yu Z."/>
            <person name="Yang L."/>
            <person name="Cai Y."/>
        </authorList>
    </citation>
    <scope>NUCLEOTIDE SEQUENCE</scope>
    <source>
        <strain evidence="9">CHL1</strain>
    </source>
</reference>
<evidence type="ECO:0000256" key="7">
    <source>
        <dbReference type="SAM" id="MobiDB-lite"/>
    </source>
</evidence>
<dbReference type="KEGG" id="cmet:K6K41_21710"/>
<dbReference type="RefSeq" id="WP_261402423.1">
    <property type="nucleotide sequence ID" value="NZ_CP081869.1"/>
</dbReference>
<keyword evidence="5" id="KW-0378">Hydrolase</keyword>
<evidence type="ECO:0000256" key="2">
    <source>
        <dbReference type="ARBA" id="ARBA00008779"/>
    </source>
</evidence>
<dbReference type="InterPro" id="IPR006311">
    <property type="entry name" value="TAT_signal"/>
</dbReference>
<evidence type="ECO:0000256" key="5">
    <source>
        <dbReference type="ARBA" id="ARBA00022801"/>
    </source>
</evidence>
<keyword evidence="3" id="KW-0479">Metal-binding</keyword>
<evidence type="ECO:0000259" key="8">
    <source>
        <dbReference type="Pfam" id="PF00884"/>
    </source>
</evidence>
<dbReference type="GO" id="GO:0004423">
    <property type="term" value="F:iduronate-2-sulfatase activity"/>
    <property type="evidence" value="ECO:0007669"/>
    <property type="project" value="InterPro"/>
</dbReference>
<protein>
    <submittedName>
        <fullName evidence="9">Sulfatase</fullName>
    </submittedName>
</protein>
<dbReference type="PANTHER" id="PTHR45953:SF1">
    <property type="entry name" value="IDURONATE 2-SULFATASE"/>
    <property type="match status" value="1"/>
</dbReference>
<keyword evidence="10" id="KW-1185">Reference proteome</keyword>
<dbReference type="EMBL" id="CP081869">
    <property type="protein sequence ID" value="QZN99364.1"/>
    <property type="molecule type" value="Genomic_DNA"/>
</dbReference>
<evidence type="ECO:0000256" key="4">
    <source>
        <dbReference type="ARBA" id="ARBA00022729"/>
    </source>
</evidence>
<comment type="similarity">
    <text evidence="2">Belongs to the sulfatase family.</text>
</comment>
<dbReference type="PROSITE" id="PS51318">
    <property type="entry name" value="TAT"/>
    <property type="match status" value="1"/>
</dbReference>
<evidence type="ECO:0000256" key="1">
    <source>
        <dbReference type="ARBA" id="ARBA00001913"/>
    </source>
</evidence>
<dbReference type="Gene3D" id="3.40.720.10">
    <property type="entry name" value="Alkaline Phosphatase, subunit A"/>
    <property type="match status" value="1"/>
</dbReference>
<name>A0A9E6R7P7_9HYPH</name>
<evidence type="ECO:0000256" key="6">
    <source>
        <dbReference type="ARBA" id="ARBA00022837"/>
    </source>
</evidence>
<keyword evidence="4" id="KW-0732">Signal</keyword>
<dbReference type="CDD" id="cd16030">
    <property type="entry name" value="iduronate-2-sulfatase"/>
    <property type="match status" value="1"/>
</dbReference>
<dbReference type="PANTHER" id="PTHR45953">
    <property type="entry name" value="IDURONATE 2-SULFATASE"/>
    <property type="match status" value="1"/>
</dbReference>
<proteinExistence type="inferred from homology"/>
<dbReference type="GO" id="GO:0005737">
    <property type="term" value="C:cytoplasm"/>
    <property type="evidence" value="ECO:0007669"/>
    <property type="project" value="TreeGrafter"/>
</dbReference>
<feature type="region of interest" description="Disordered" evidence="7">
    <location>
        <begin position="479"/>
        <end position="508"/>
    </location>
</feature>
<keyword evidence="6" id="KW-0106">Calcium</keyword>
<gene>
    <name evidence="9" type="ORF">K6K41_21710</name>
</gene>
<dbReference type="InterPro" id="IPR000917">
    <property type="entry name" value="Sulfatase_N"/>
</dbReference>
<feature type="domain" description="Sulfatase N-terminal" evidence="8">
    <location>
        <begin position="49"/>
        <end position="391"/>
    </location>
</feature>
<organism evidence="9 10">
    <name type="scientific">Chenggangzhangella methanolivorans</name>
    <dbReference type="NCBI Taxonomy" id="1437009"/>
    <lineage>
        <taxon>Bacteria</taxon>
        <taxon>Pseudomonadati</taxon>
        <taxon>Pseudomonadota</taxon>
        <taxon>Alphaproteobacteria</taxon>
        <taxon>Hyphomicrobiales</taxon>
        <taxon>Methylopilaceae</taxon>
        <taxon>Chenggangzhangella</taxon>
    </lineage>
</organism>
<sequence length="508" mass="55558">MARDVSRREILAAGAAVAFGGGALAGPAQAAVGGDLAAPAKGGGGGKRPNVLFVAIDDLNDWTGFLGGYPGVRTPNLDRLAKIATGFTRAYTPAPACKPGRASILFGVEPHKSGVYTNDSGDWWQSDLADKPSIVRFFRDAGYKTIGTGKLFHGGWRHNGDEPRGNDPDAWTEFEPLTELIQSGKEILEWGPEGKTEKTEDVGRAEWLVDNVLSKRHGKPFFAAFGLRKPHMPWVVPQEWFDRYPENKLDYPLGALDVEHTGIRGNKDVRDLSDAGRAMIEQHVKDHRRIIAGKGWKSAIQAYLAAISLADHAVGLVLDGLKKGPNAADTIICVWSDHGWQLGEKLAWRKFTLWERATRVPMLIGGPGLKAGLSDTLISSIDLYPTLAQLAVGEAPKHLDGVSFAKYLRGKGGEPRDHVLSTWSLDLKEGGGANAHRHFAVRDKTYRLIVYGDGSRELYDHRVDPWEWTNLLDKTNRGQADQGAVAELERFVPKRSAPEVGDSKNEED</sequence>
<evidence type="ECO:0000256" key="3">
    <source>
        <dbReference type="ARBA" id="ARBA00022723"/>
    </source>
</evidence>
<evidence type="ECO:0000313" key="10">
    <source>
        <dbReference type="Proteomes" id="UP000825701"/>
    </source>
</evidence>
<dbReference type="AlphaFoldDB" id="A0A9E6R7P7"/>
<accession>A0A9E6R7P7</accession>
<comment type="cofactor">
    <cofactor evidence="1">
        <name>Ca(2+)</name>
        <dbReference type="ChEBI" id="CHEBI:29108"/>
    </cofactor>
</comment>
<dbReference type="InterPro" id="IPR035874">
    <property type="entry name" value="IDS"/>
</dbReference>
<dbReference type="GO" id="GO:0046872">
    <property type="term" value="F:metal ion binding"/>
    <property type="evidence" value="ECO:0007669"/>
    <property type="project" value="UniProtKB-KW"/>
</dbReference>
<dbReference type="Pfam" id="PF00884">
    <property type="entry name" value="Sulfatase"/>
    <property type="match status" value="1"/>
</dbReference>
<dbReference type="InterPro" id="IPR017850">
    <property type="entry name" value="Alkaline_phosphatase_core_sf"/>
</dbReference>
<dbReference type="Proteomes" id="UP000825701">
    <property type="component" value="Chromosome"/>
</dbReference>
<dbReference type="SUPFAM" id="SSF53649">
    <property type="entry name" value="Alkaline phosphatase-like"/>
    <property type="match status" value="1"/>
</dbReference>